<evidence type="ECO:0000313" key="3">
    <source>
        <dbReference type="Proteomes" id="UP000286246"/>
    </source>
</evidence>
<dbReference type="AlphaFoldDB" id="A0A420BFL3"/>
<dbReference type="Proteomes" id="UP000286246">
    <property type="component" value="Unassembled WGS sequence"/>
</dbReference>
<dbReference type="SUPFAM" id="SSF53474">
    <property type="entry name" value="alpha/beta-Hydrolases"/>
    <property type="match status" value="1"/>
</dbReference>
<dbReference type="RefSeq" id="WP_120257268.1">
    <property type="nucleotide sequence ID" value="NZ_RAPY01000001.1"/>
</dbReference>
<gene>
    <name evidence="2" type="ORF">DFQ12_0320</name>
</gene>
<reference evidence="2 3" key="1">
    <citation type="submission" date="2018-09" db="EMBL/GenBank/DDBJ databases">
        <title>Genomic Encyclopedia of Type Strains, Phase III (KMG-III): the genomes of soil and plant-associated and newly described type strains.</title>
        <authorList>
            <person name="Whitman W."/>
        </authorList>
    </citation>
    <scope>NUCLEOTIDE SEQUENCE [LARGE SCALE GENOMIC DNA]</scope>
    <source>
        <strain evidence="2 3">CECT 7938</strain>
    </source>
</reference>
<dbReference type="OrthoDB" id="3668964at2"/>
<dbReference type="InterPro" id="IPR050261">
    <property type="entry name" value="FrsA_esterase"/>
</dbReference>
<protein>
    <submittedName>
        <fullName evidence="2">Acetyl xylan esterase AXE1</fullName>
    </submittedName>
</protein>
<organism evidence="2 3">
    <name type="scientific">Sphingobacterium detergens</name>
    <dbReference type="NCBI Taxonomy" id="1145106"/>
    <lineage>
        <taxon>Bacteria</taxon>
        <taxon>Pseudomonadati</taxon>
        <taxon>Bacteroidota</taxon>
        <taxon>Sphingobacteriia</taxon>
        <taxon>Sphingobacteriales</taxon>
        <taxon>Sphingobacteriaceae</taxon>
        <taxon>Sphingobacterium</taxon>
    </lineage>
</organism>
<dbReference type="Pfam" id="PF05448">
    <property type="entry name" value="AXE1"/>
    <property type="match status" value="1"/>
</dbReference>
<name>A0A420BFL3_SPHD1</name>
<dbReference type="InterPro" id="IPR029058">
    <property type="entry name" value="AB_hydrolase_fold"/>
</dbReference>
<dbReference type="PANTHER" id="PTHR22946:SF8">
    <property type="entry name" value="ACETYL XYLAN ESTERASE DOMAIN-CONTAINING PROTEIN"/>
    <property type="match status" value="1"/>
</dbReference>
<comment type="caution">
    <text evidence="2">The sequence shown here is derived from an EMBL/GenBank/DDBJ whole genome shotgun (WGS) entry which is preliminary data.</text>
</comment>
<dbReference type="EMBL" id="RAPY01000001">
    <property type="protein sequence ID" value="RKE55488.1"/>
    <property type="molecule type" value="Genomic_DNA"/>
</dbReference>
<dbReference type="InterPro" id="IPR008391">
    <property type="entry name" value="AXE1_dom"/>
</dbReference>
<proteinExistence type="predicted"/>
<dbReference type="PANTHER" id="PTHR22946">
    <property type="entry name" value="DIENELACTONE HYDROLASE DOMAIN-CONTAINING PROTEIN-RELATED"/>
    <property type="match status" value="1"/>
</dbReference>
<feature type="domain" description="Acetyl xylan esterase" evidence="1">
    <location>
        <begin position="92"/>
        <end position="245"/>
    </location>
</feature>
<sequence>MNFKLYTVTLMMTFGQQVTAQTALPEILSIPKDIDPLKELIESQADELLYKLPMDRIVDPGQLLNQIHTNLQLGNSADSDLDMRVVASLDCGGYTVYNLIFQSLPGVYVPANLYVPKGQGPFPAILNSHGHWAPGRRSEIVQRTSQILASNGYVCLSIDAMGAGERGRRHEHEYHGANLGSLLLDMGTPLMGIQLQENKRAIDLLCSLDYVNKEQIGATGASGGGNQTMWLTAMDARVKAAVPVVSVGTFRSYIMNSNCVCELHPNGLQHFEEGQLLQAMAPKAVKIITALKDGNAAFNVHQMLKSYRLGKLAYQQQDSADRLAYELFDESHSYTIEMNKAMLSWFNKSFNYRQSLPIELNAVHMLDTSRLSVLQYGIKSEKIMTIPAFVNREFKLAENKLIVTNGRSTETYLQELRLLLSKVESDRLLSVRTLLPEAGWRRIILETAQRQLIPLLVKEPAGGGKMMHVLFPDQGKQGLNLTEIEQMVERGEGIAIVDLFGLGERASASAEHIDGALPRFHTISRSMLWMGQTMMGIWANEITLVSNYLQQHYGNHKLIVHADRETALAALISSDLSPQQRILKLRRLPASYLPDMTGSLENFNMAVHIPGILKWGDIPLLLALSREDINVDELMPWSGKSCPEKDKKQLLNKVNAYKRKFNIGGTLQIN</sequence>
<keyword evidence="3" id="KW-1185">Reference proteome</keyword>
<dbReference type="Gene3D" id="3.40.50.1820">
    <property type="entry name" value="alpha/beta hydrolase"/>
    <property type="match status" value="2"/>
</dbReference>
<accession>A0A420BFL3</accession>
<evidence type="ECO:0000259" key="1">
    <source>
        <dbReference type="Pfam" id="PF05448"/>
    </source>
</evidence>
<evidence type="ECO:0000313" key="2">
    <source>
        <dbReference type="EMBL" id="RKE55488.1"/>
    </source>
</evidence>